<evidence type="ECO:0000256" key="1">
    <source>
        <dbReference type="SAM" id="MobiDB-lite"/>
    </source>
</evidence>
<evidence type="ECO:0000313" key="2">
    <source>
        <dbReference type="EMBL" id="KAG7159765.1"/>
    </source>
</evidence>
<feature type="compositionally biased region" description="Low complexity" evidence="1">
    <location>
        <begin position="173"/>
        <end position="198"/>
    </location>
</feature>
<feature type="compositionally biased region" description="Basic and acidic residues" evidence="1">
    <location>
        <begin position="199"/>
        <end position="215"/>
    </location>
</feature>
<dbReference type="EMBL" id="JAHLQT010032309">
    <property type="protein sequence ID" value="KAG7159765.1"/>
    <property type="molecule type" value="Genomic_DNA"/>
</dbReference>
<dbReference type="Proteomes" id="UP000747542">
    <property type="component" value="Unassembled WGS sequence"/>
</dbReference>
<feature type="region of interest" description="Disordered" evidence="1">
    <location>
        <begin position="30"/>
        <end position="128"/>
    </location>
</feature>
<protein>
    <submittedName>
        <fullName evidence="2">Uncharacterized protein</fullName>
    </submittedName>
</protein>
<feature type="compositionally biased region" description="Low complexity" evidence="1">
    <location>
        <begin position="272"/>
        <end position="281"/>
    </location>
</feature>
<proteinExistence type="predicted"/>
<reference evidence="2" key="1">
    <citation type="journal article" date="2021" name="Sci. Adv.">
        <title>The American lobster genome reveals insights on longevity, neural, and immune adaptations.</title>
        <authorList>
            <person name="Polinski J.M."/>
            <person name="Zimin A.V."/>
            <person name="Clark K.F."/>
            <person name="Kohn A.B."/>
            <person name="Sadowski N."/>
            <person name="Timp W."/>
            <person name="Ptitsyn A."/>
            <person name="Khanna P."/>
            <person name="Romanova D.Y."/>
            <person name="Williams P."/>
            <person name="Greenwood S.J."/>
            <person name="Moroz L.L."/>
            <person name="Walt D.R."/>
            <person name="Bodnar A.G."/>
        </authorList>
    </citation>
    <scope>NUCLEOTIDE SEQUENCE</scope>
    <source>
        <strain evidence="2">GMGI-L3</strain>
    </source>
</reference>
<feature type="region of interest" description="Disordered" evidence="1">
    <location>
        <begin position="142"/>
        <end position="239"/>
    </location>
</feature>
<feature type="compositionally biased region" description="Polar residues" evidence="1">
    <location>
        <begin position="159"/>
        <end position="172"/>
    </location>
</feature>
<feature type="compositionally biased region" description="Low complexity" evidence="1">
    <location>
        <begin position="216"/>
        <end position="227"/>
    </location>
</feature>
<organism evidence="2 3">
    <name type="scientific">Homarus americanus</name>
    <name type="common">American lobster</name>
    <dbReference type="NCBI Taxonomy" id="6706"/>
    <lineage>
        <taxon>Eukaryota</taxon>
        <taxon>Metazoa</taxon>
        <taxon>Ecdysozoa</taxon>
        <taxon>Arthropoda</taxon>
        <taxon>Crustacea</taxon>
        <taxon>Multicrustacea</taxon>
        <taxon>Malacostraca</taxon>
        <taxon>Eumalacostraca</taxon>
        <taxon>Eucarida</taxon>
        <taxon>Decapoda</taxon>
        <taxon>Pleocyemata</taxon>
        <taxon>Astacidea</taxon>
        <taxon>Nephropoidea</taxon>
        <taxon>Nephropidae</taxon>
        <taxon>Homarus</taxon>
    </lineage>
</organism>
<feature type="compositionally biased region" description="Basic and acidic residues" evidence="1">
    <location>
        <begin position="63"/>
        <end position="77"/>
    </location>
</feature>
<sequence>MVVSVVRARMVMEGLVGRARHALTAVLLAHRSSSEDKSQGTPPAATKPAKRSRRRPSPAATRPGEDKQRLEGPHEGSKMPGPSDGVTQHGYLAPNPHTVGVLSPEVHPPTTRRPRHHHPPPERGGPSQVYLVEQGVNQQYLGRGGAAYPSSGGRHYYSSDRQLVHSSSGERLQQQQQAAQGSRPASRVSHSVRSQSSVRTDRRSRTDRRRPEDSRSCGSQRSGQSVSVRRRPGRPPHQEVVAEHVTVSGGVKTVIVDHTVCLPTTLPHLSGPSRCSPQTPTQSPPSPRGGAGPSHRLWTHRCRPLSTCDPPVTRW</sequence>
<name>A0A8J5JL91_HOMAM</name>
<accession>A0A8J5JL91</accession>
<dbReference type="AlphaFoldDB" id="A0A8J5JL91"/>
<feature type="region of interest" description="Disordered" evidence="1">
    <location>
        <begin position="267"/>
        <end position="298"/>
    </location>
</feature>
<evidence type="ECO:0000313" key="3">
    <source>
        <dbReference type="Proteomes" id="UP000747542"/>
    </source>
</evidence>
<keyword evidence="3" id="KW-1185">Reference proteome</keyword>
<gene>
    <name evidence="2" type="ORF">Hamer_G027240</name>
</gene>
<comment type="caution">
    <text evidence="2">The sequence shown here is derived from an EMBL/GenBank/DDBJ whole genome shotgun (WGS) entry which is preliminary data.</text>
</comment>